<keyword evidence="9" id="KW-1185">Reference proteome</keyword>
<dbReference type="EMBL" id="JBHSDT010000004">
    <property type="protein sequence ID" value="MFC4402308.1"/>
    <property type="molecule type" value="Genomic_DNA"/>
</dbReference>
<evidence type="ECO:0000313" key="8">
    <source>
        <dbReference type="EMBL" id="MFC4402308.1"/>
    </source>
</evidence>
<dbReference type="SUPFAM" id="SSF56801">
    <property type="entry name" value="Acetyl-CoA synthetase-like"/>
    <property type="match status" value="1"/>
</dbReference>
<dbReference type="EC" id="6.2.1.1" evidence="1"/>
<keyword evidence="5" id="KW-0007">Acetylation</keyword>
<dbReference type="PANTHER" id="PTHR24095">
    <property type="entry name" value="ACETYL-COENZYME A SYNTHETASE"/>
    <property type="match status" value="1"/>
</dbReference>
<evidence type="ECO:0000259" key="6">
    <source>
        <dbReference type="Pfam" id="PF00501"/>
    </source>
</evidence>
<dbReference type="InterPro" id="IPR025110">
    <property type="entry name" value="AMP-bd_C"/>
</dbReference>
<sequence length="571" mass="64757">MDMTKVPTRQGNYNVTSYEELREGFDWEHVKKEFSWYQTGKVNAAYEAIDKHAENPQTKDKVALLYSSPDREESITFEQLSKRSNQVANVLKKYHVEKGDRVFLFMPRSPEFYASFFGILKVGAIAGPLFEAFMEQAVRDRLEDSEATMLITTPDLLERVPVNELPALKQVVLVGAEDLETGKYINFDKEIENASASFDMEWVDLEDGMLIHYTSGSTGKPKGVYHVHNAMIQHYATGKWVIDLKNDDVYWCTADPGWVTGTSYGIFAPWLNGVTNVIRGGRFTPESWYETLDKYNVTIWYTAPTALRKFVSAGEELVKQYDFSSLRHIMSVGEPLNPEVITWGLRVLDLRIHDTWWMTETGAMLIVNLPCMEVRPGSMGKPIPGIEAAIVDNEGNKLPPNQMGNLAIKKGWPSMMRAIWNNPGKYESYFINEWYVSGDSAYMDEDGYFWFQGRLDDVINTSGERVGPFEVESKLIEHKAVSEAGVIGKPDPERGEIIKAFITLNPGYEATDELLEDIRLFVKTDLSAHAAPREIEITDSIPKTRSGKIMRRLLKSWELGLPTGDTSTLEE</sequence>
<dbReference type="InterPro" id="IPR045851">
    <property type="entry name" value="AMP-bd_C_sf"/>
</dbReference>
<keyword evidence="3" id="KW-0547">Nucleotide-binding</keyword>
<keyword evidence="2 8" id="KW-0436">Ligase</keyword>
<evidence type="ECO:0000256" key="3">
    <source>
        <dbReference type="ARBA" id="ARBA00022741"/>
    </source>
</evidence>
<name>A0ABV8WTQ6_9BACI</name>
<comment type="caution">
    <text evidence="8">The sequence shown here is derived from an EMBL/GenBank/DDBJ whole genome shotgun (WGS) entry which is preliminary data.</text>
</comment>
<gene>
    <name evidence="8" type="primary">acsA</name>
    <name evidence="8" type="ORF">ACFOY7_04415</name>
</gene>
<organism evidence="8 9">
    <name type="scientific">Gracilibacillus xinjiangensis</name>
    <dbReference type="NCBI Taxonomy" id="1193282"/>
    <lineage>
        <taxon>Bacteria</taxon>
        <taxon>Bacillati</taxon>
        <taxon>Bacillota</taxon>
        <taxon>Bacilli</taxon>
        <taxon>Bacillales</taxon>
        <taxon>Bacillaceae</taxon>
        <taxon>Gracilibacillus</taxon>
    </lineage>
</organism>
<reference evidence="9" key="1">
    <citation type="journal article" date="2019" name="Int. J. Syst. Evol. Microbiol.">
        <title>The Global Catalogue of Microorganisms (GCM) 10K type strain sequencing project: providing services to taxonomists for standard genome sequencing and annotation.</title>
        <authorList>
            <consortium name="The Broad Institute Genomics Platform"/>
            <consortium name="The Broad Institute Genome Sequencing Center for Infectious Disease"/>
            <person name="Wu L."/>
            <person name="Ma J."/>
        </authorList>
    </citation>
    <scope>NUCLEOTIDE SEQUENCE [LARGE SCALE GENOMIC DNA]</scope>
    <source>
        <strain evidence="9">CCUG 37865</strain>
    </source>
</reference>
<dbReference type="PROSITE" id="PS00455">
    <property type="entry name" value="AMP_BINDING"/>
    <property type="match status" value="1"/>
</dbReference>
<accession>A0ABV8WTQ6</accession>
<evidence type="ECO:0000256" key="2">
    <source>
        <dbReference type="ARBA" id="ARBA00022598"/>
    </source>
</evidence>
<dbReference type="Gene3D" id="3.30.300.30">
    <property type="match status" value="1"/>
</dbReference>
<evidence type="ECO:0000313" key="9">
    <source>
        <dbReference type="Proteomes" id="UP001595882"/>
    </source>
</evidence>
<proteinExistence type="predicted"/>
<keyword evidence="4" id="KW-0067">ATP-binding</keyword>
<dbReference type="PANTHER" id="PTHR24095:SF14">
    <property type="entry name" value="ACETYL-COENZYME A SYNTHETASE 1"/>
    <property type="match status" value="1"/>
</dbReference>
<feature type="domain" description="AMP-binding enzyme C-terminal" evidence="7">
    <location>
        <begin position="470"/>
        <end position="548"/>
    </location>
</feature>
<evidence type="ECO:0000259" key="7">
    <source>
        <dbReference type="Pfam" id="PF13193"/>
    </source>
</evidence>
<dbReference type="InterPro" id="IPR000873">
    <property type="entry name" value="AMP-dep_synth/lig_dom"/>
</dbReference>
<protein>
    <recommendedName>
        <fullName evidence="1">acetate--CoA ligase</fullName>
        <ecNumber evidence="1">6.2.1.1</ecNumber>
    </recommendedName>
</protein>
<dbReference type="Pfam" id="PF13193">
    <property type="entry name" value="AMP-binding_C"/>
    <property type="match status" value="1"/>
</dbReference>
<dbReference type="GO" id="GO:0003987">
    <property type="term" value="F:acetate-CoA ligase activity"/>
    <property type="evidence" value="ECO:0007669"/>
    <property type="project" value="UniProtKB-EC"/>
</dbReference>
<dbReference type="InterPro" id="IPR042099">
    <property type="entry name" value="ANL_N_sf"/>
</dbReference>
<dbReference type="RefSeq" id="WP_390249790.1">
    <property type="nucleotide sequence ID" value="NZ_JBHSDT010000004.1"/>
</dbReference>
<dbReference type="Gene3D" id="3.40.50.12780">
    <property type="entry name" value="N-terminal domain of ligase-like"/>
    <property type="match status" value="1"/>
</dbReference>
<dbReference type="InterPro" id="IPR020845">
    <property type="entry name" value="AMP-binding_CS"/>
</dbReference>
<evidence type="ECO:0000256" key="4">
    <source>
        <dbReference type="ARBA" id="ARBA00022840"/>
    </source>
</evidence>
<evidence type="ECO:0000256" key="5">
    <source>
        <dbReference type="ARBA" id="ARBA00022990"/>
    </source>
</evidence>
<evidence type="ECO:0000256" key="1">
    <source>
        <dbReference type="ARBA" id="ARBA00013275"/>
    </source>
</evidence>
<dbReference type="NCBIfam" id="NF003313">
    <property type="entry name" value="PRK04319.1"/>
    <property type="match status" value="1"/>
</dbReference>
<feature type="domain" description="AMP-dependent synthetase/ligase" evidence="6">
    <location>
        <begin position="56"/>
        <end position="419"/>
    </location>
</feature>
<dbReference type="Pfam" id="PF00501">
    <property type="entry name" value="AMP-binding"/>
    <property type="match status" value="1"/>
</dbReference>
<dbReference type="Proteomes" id="UP001595882">
    <property type="component" value="Unassembled WGS sequence"/>
</dbReference>